<name>A0A5J4TZH1_9EUKA</name>
<accession>A0A5J4TZH1</accession>
<comment type="caution">
    <text evidence="1">The sequence shown here is derived from an EMBL/GenBank/DDBJ whole genome shotgun (WGS) entry which is preliminary data.</text>
</comment>
<dbReference type="Proteomes" id="UP000324800">
    <property type="component" value="Unassembled WGS sequence"/>
</dbReference>
<dbReference type="InterPro" id="IPR036140">
    <property type="entry name" value="PFN_sf"/>
</dbReference>
<sequence length="120" mass="13844">MSAKDQQTDLLIPDALIIIECNEPAPPADDFRHEIEKGEFRSQLTRFIIFDQTSQPLYSTFKVDQPELIQFLSYHENEEATFQRGLTLDGNTYDVHRWHSGLIYGRYGVAGRGEGFCFIK</sequence>
<protein>
    <submittedName>
        <fullName evidence="1">Uncharacterized protein</fullName>
    </submittedName>
</protein>
<evidence type="ECO:0000313" key="2">
    <source>
        <dbReference type="Proteomes" id="UP000324800"/>
    </source>
</evidence>
<reference evidence="1 2" key="1">
    <citation type="submission" date="2019-03" db="EMBL/GenBank/DDBJ databases">
        <title>Single cell metagenomics reveals metabolic interactions within the superorganism composed of flagellate Streblomastix strix and complex community of Bacteroidetes bacteria on its surface.</title>
        <authorList>
            <person name="Treitli S.C."/>
            <person name="Kolisko M."/>
            <person name="Husnik F."/>
            <person name="Keeling P."/>
            <person name="Hampl V."/>
        </authorList>
    </citation>
    <scope>NUCLEOTIDE SEQUENCE [LARGE SCALE GENOMIC DNA]</scope>
    <source>
        <strain evidence="1">ST1C</strain>
    </source>
</reference>
<dbReference type="OrthoDB" id="10259541at2759"/>
<dbReference type="SUPFAM" id="SSF55770">
    <property type="entry name" value="Profilin (actin-binding protein)"/>
    <property type="match status" value="1"/>
</dbReference>
<dbReference type="AlphaFoldDB" id="A0A5J4TZH1"/>
<organism evidence="1 2">
    <name type="scientific">Streblomastix strix</name>
    <dbReference type="NCBI Taxonomy" id="222440"/>
    <lineage>
        <taxon>Eukaryota</taxon>
        <taxon>Metamonada</taxon>
        <taxon>Preaxostyla</taxon>
        <taxon>Oxymonadida</taxon>
        <taxon>Streblomastigidae</taxon>
        <taxon>Streblomastix</taxon>
    </lineage>
</organism>
<evidence type="ECO:0000313" key="1">
    <source>
        <dbReference type="EMBL" id="KAA6363687.1"/>
    </source>
</evidence>
<dbReference type="PANTHER" id="PTHR41752:SF1">
    <property type="entry name" value="PROFILIN"/>
    <property type="match status" value="1"/>
</dbReference>
<dbReference type="EMBL" id="SNRW01022599">
    <property type="protein sequence ID" value="KAA6363687.1"/>
    <property type="molecule type" value="Genomic_DNA"/>
</dbReference>
<gene>
    <name evidence="1" type="ORF">EZS28_040787</name>
</gene>
<dbReference type="PANTHER" id="PTHR41752">
    <property type="entry name" value="PROFILIN"/>
    <property type="match status" value="1"/>
</dbReference>
<proteinExistence type="predicted"/>
<feature type="non-terminal residue" evidence="1">
    <location>
        <position position="120"/>
    </location>
</feature>